<name>A0A438JJL8_VITVI</name>
<reference evidence="2 3" key="1">
    <citation type="journal article" date="2018" name="PLoS Genet.">
        <title>Population sequencing reveals clonal diversity and ancestral inbreeding in the grapevine cultivar Chardonnay.</title>
        <authorList>
            <person name="Roach M.J."/>
            <person name="Johnson D.L."/>
            <person name="Bohlmann J."/>
            <person name="van Vuuren H.J."/>
            <person name="Jones S.J."/>
            <person name="Pretorius I.S."/>
            <person name="Schmidt S.A."/>
            <person name="Borneman A.R."/>
        </authorList>
    </citation>
    <scope>NUCLEOTIDE SEQUENCE [LARGE SCALE GENOMIC DNA]</scope>
    <source>
        <strain evidence="3">cv. Chardonnay</strain>
        <tissue evidence="2">Leaf</tissue>
    </source>
</reference>
<organism evidence="2 3">
    <name type="scientific">Vitis vinifera</name>
    <name type="common">Grape</name>
    <dbReference type="NCBI Taxonomy" id="29760"/>
    <lineage>
        <taxon>Eukaryota</taxon>
        <taxon>Viridiplantae</taxon>
        <taxon>Streptophyta</taxon>
        <taxon>Embryophyta</taxon>
        <taxon>Tracheophyta</taxon>
        <taxon>Spermatophyta</taxon>
        <taxon>Magnoliopsida</taxon>
        <taxon>eudicotyledons</taxon>
        <taxon>Gunneridae</taxon>
        <taxon>Pentapetalae</taxon>
        <taxon>rosids</taxon>
        <taxon>Vitales</taxon>
        <taxon>Vitaceae</taxon>
        <taxon>Viteae</taxon>
        <taxon>Vitis</taxon>
    </lineage>
</organism>
<keyword evidence="1" id="KW-0812">Transmembrane</keyword>
<feature type="transmembrane region" description="Helical" evidence="1">
    <location>
        <begin position="15"/>
        <end position="35"/>
    </location>
</feature>
<keyword evidence="1" id="KW-1133">Transmembrane helix</keyword>
<evidence type="ECO:0000313" key="2">
    <source>
        <dbReference type="EMBL" id="RVX09150.1"/>
    </source>
</evidence>
<gene>
    <name evidence="2" type="ORF">CK203_013821</name>
</gene>
<dbReference type="EMBL" id="QGNW01000039">
    <property type="protein sequence ID" value="RVX09150.1"/>
    <property type="molecule type" value="Genomic_DNA"/>
</dbReference>
<keyword evidence="1" id="KW-0472">Membrane</keyword>
<accession>A0A438JJL8</accession>
<dbReference type="AlphaFoldDB" id="A0A438JJL8"/>
<proteinExistence type="predicted"/>
<evidence type="ECO:0000256" key="1">
    <source>
        <dbReference type="SAM" id="Phobius"/>
    </source>
</evidence>
<protein>
    <submittedName>
        <fullName evidence="2">Uncharacterized protein</fullName>
    </submittedName>
</protein>
<dbReference type="Proteomes" id="UP000288805">
    <property type="component" value="Unassembled WGS sequence"/>
</dbReference>
<comment type="caution">
    <text evidence="2">The sequence shown here is derived from an EMBL/GenBank/DDBJ whole genome shotgun (WGS) entry which is preliminary data.</text>
</comment>
<evidence type="ECO:0000313" key="3">
    <source>
        <dbReference type="Proteomes" id="UP000288805"/>
    </source>
</evidence>
<sequence length="48" mass="5579">MFDSRIKVEKFLGDFLNWLGISPTTYLGLVLGTLFRSFPVWDVVEEKI</sequence>